<comment type="caution">
    <text evidence="3">The sequence shown here is derived from an EMBL/GenBank/DDBJ whole genome shotgun (WGS) entry which is preliminary data.</text>
</comment>
<dbReference type="GO" id="GO:0005737">
    <property type="term" value="C:cytoplasm"/>
    <property type="evidence" value="ECO:0007669"/>
    <property type="project" value="TreeGrafter"/>
</dbReference>
<dbReference type="InterPro" id="IPR000048">
    <property type="entry name" value="IQ_motif_EF-hand-BS"/>
</dbReference>
<dbReference type="EMBL" id="QGKY02000089">
    <property type="protein sequence ID" value="KAF2611406.1"/>
    <property type="molecule type" value="Genomic_DNA"/>
</dbReference>
<protein>
    <recommendedName>
        <fullName evidence="4">Myosin motor domain-containing protein</fullName>
    </recommendedName>
</protein>
<dbReference type="GO" id="GO:0007015">
    <property type="term" value="P:actin filament organization"/>
    <property type="evidence" value="ECO:0007669"/>
    <property type="project" value="TreeGrafter"/>
</dbReference>
<gene>
    <name evidence="3" type="ORF">F2Q70_00008291</name>
</gene>
<evidence type="ECO:0008006" key="4">
    <source>
        <dbReference type="Google" id="ProtNLM"/>
    </source>
</evidence>
<dbReference type="PANTHER" id="PTHR13140">
    <property type="entry name" value="MYOSIN"/>
    <property type="match status" value="1"/>
</dbReference>
<sequence length="427" mass="48940">MSLHLSFKSQIGKTKVFLRAGQMAELDAHRSEALGHSARIIQRKVLTYQSRKKYMMLQSASRDIQAFCRGRMARLQFESMRREAASLRIQKQARTYICQTAYKNLCISAVYIQTELRAMAALVELQYRKKRHAAIIIQAKSNQKMSVSSSVFKNEESSYYHSLCAYVIIFFVFQAAKETGALQETNTKLEKELKELTSILELEKQMRMELEEAKNQEVEELKAALNDMKLQLGETQETKSEEILKLQSALQDMQLEFEELAKDLEMTHDLAAENENLKELVSSLQRKTDESETNYEETGKQSEKQEVPVIDNDVIIKLEAENQQLKALVSSLEEKIDALDRKHDETSSHITEQLKESASSDYEIVISNLKLLITDEDEDSRSFSLDNDSSIPFAADEISNCMQEKEFTNVKAAVELADNPNFHFLKD</sequence>
<dbReference type="GO" id="GO:0015629">
    <property type="term" value="C:actin cytoskeleton"/>
    <property type="evidence" value="ECO:0007669"/>
    <property type="project" value="TreeGrafter"/>
</dbReference>
<dbReference type="InterPro" id="IPR027417">
    <property type="entry name" value="P-loop_NTPase"/>
</dbReference>
<proteinExistence type="predicted"/>
<dbReference type="AlphaFoldDB" id="A0A8S9M1Y5"/>
<dbReference type="PANTHER" id="PTHR13140:SF797">
    <property type="entry name" value="MYOSIN-10"/>
    <property type="match status" value="1"/>
</dbReference>
<dbReference type="GO" id="GO:0005516">
    <property type="term" value="F:calmodulin binding"/>
    <property type="evidence" value="ECO:0007669"/>
    <property type="project" value="UniProtKB-KW"/>
</dbReference>
<feature type="region of interest" description="Disordered" evidence="2">
    <location>
        <begin position="283"/>
        <end position="306"/>
    </location>
</feature>
<dbReference type="SUPFAM" id="SSF52540">
    <property type="entry name" value="P-loop containing nucleoside triphosphate hydrolases"/>
    <property type="match status" value="1"/>
</dbReference>
<evidence type="ECO:0000313" key="3">
    <source>
        <dbReference type="EMBL" id="KAF2611406.1"/>
    </source>
</evidence>
<dbReference type="PROSITE" id="PS50096">
    <property type="entry name" value="IQ"/>
    <property type="match status" value="1"/>
</dbReference>
<accession>A0A8S9M1Y5</accession>
<evidence type="ECO:0000256" key="1">
    <source>
        <dbReference type="ARBA" id="ARBA00022860"/>
    </source>
</evidence>
<organism evidence="3">
    <name type="scientific">Brassica cretica</name>
    <name type="common">Mustard</name>
    <dbReference type="NCBI Taxonomy" id="69181"/>
    <lineage>
        <taxon>Eukaryota</taxon>
        <taxon>Viridiplantae</taxon>
        <taxon>Streptophyta</taxon>
        <taxon>Embryophyta</taxon>
        <taxon>Tracheophyta</taxon>
        <taxon>Spermatophyta</taxon>
        <taxon>Magnoliopsida</taxon>
        <taxon>eudicotyledons</taxon>
        <taxon>Gunneridae</taxon>
        <taxon>Pentapetalae</taxon>
        <taxon>rosids</taxon>
        <taxon>malvids</taxon>
        <taxon>Brassicales</taxon>
        <taxon>Brassicaceae</taxon>
        <taxon>Brassiceae</taxon>
        <taxon>Brassica</taxon>
    </lineage>
</organism>
<feature type="compositionally biased region" description="Basic and acidic residues" evidence="2">
    <location>
        <begin position="297"/>
        <end position="306"/>
    </location>
</feature>
<dbReference type="GO" id="GO:0051015">
    <property type="term" value="F:actin filament binding"/>
    <property type="evidence" value="ECO:0007669"/>
    <property type="project" value="TreeGrafter"/>
</dbReference>
<dbReference type="SMART" id="SM00015">
    <property type="entry name" value="IQ"/>
    <property type="match status" value="3"/>
</dbReference>
<keyword evidence="1" id="KW-0112">Calmodulin-binding</keyword>
<reference evidence="3" key="1">
    <citation type="submission" date="2019-12" db="EMBL/GenBank/DDBJ databases">
        <title>Genome sequencing and annotation of Brassica cretica.</title>
        <authorList>
            <person name="Studholme D.J."/>
            <person name="Sarris P.F."/>
        </authorList>
    </citation>
    <scope>NUCLEOTIDE SEQUENCE</scope>
    <source>
        <strain evidence="3">PFS-102/07</strain>
        <tissue evidence="3">Leaf</tissue>
    </source>
</reference>
<evidence type="ECO:0000256" key="2">
    <source>
        <dbReference type="SAM" id="MobiDB-lite"/>
    </source>
</evidence>
<name>A0A8S9M1Y5_BRACR</name>
<dbReference type="GO" id="GO:0000146">
    <property type="term" value="F:microfilament motor activity"/>
    <property type="evidence" value="ECO:0007669"/>
    <property type="project" value="TreeGrafter"/>
</dbReference>
<dbReference type="Gene3D" id="3.30.70.1590">
    <property type="match status" value="1"/>
</dbReference>
<dbReference type="Gene3D" id="1.20.5.190">
    <property type="match status" value="1"/>
</dbReference>
<dbReference type="GO" id="GO:0016020">
    <property type="term" value="C:membrane"/>
    <property type="evidence" value="ECO:0007669"/>
    <property type="project" value="TreeGrafter"/>
</dbReference>